<keyword evidence="2" id="KW-1185">Reference proteome</keyword>
<protein>
    <submittedName>
        <fullName evidence="1">Uncharacterized protein</fullName>
    </submittedName>
</protein>
<comment type="caution">
    <text evidence="1">The sequence shown here is derived from an EMBL/GenBank/DDBJ whole genome shotgun (WGS) entry which is preliminary data.</text>
</comment>
<evidence type="ECO:0000313" key="2">
    <source>
        <dbReference type="Proteomes" id="UP000299102"/>
    </source>
</evidence>
<dbReference type="EMBL" id="BGZK01000144">
    <property type="protein sequence ID" value="GBP22839.1"/>
    <property type="molecule type" value="Genomic_DNA"/>
</dbReference>
<gene>
    <name evidence="1" type="ORF">EVAR_17193_1</name>
</gene>
<accession>A0A4C1U943</accession>
<evidence type="ECO:0000313" key="1">
    <source>
        <dbReference type="EMBL" id="GBP22839.1"/>
    </source>
</evidence>
<sequence>MSHTTGGKLKKIRIHYRIRLVKPLDNRESNKQVWYGVVMYGHVIKCFVPDQHMLRKIQTVTSTRASVIVKLPADEFPTVPKPW</sequence>
<dbReference type="Proteomes" id="UP000299102">
    <property type="component" value="Unassembled WGS sequence"/>
</dbReference>
<proteinExistence type="predicted"/>
<organism evidence="1 2">
    <name type="scientific">Eumeta variegata</name>
    <name type="common">Bagworm moth</name>
    <name type="synonym">Eumeta japonica</name>
    <dbReference type="NCBI Taxonomy" id="151549"/>
    <lineage>
        <taxon>Eukaryota</taxon>
        <taxon>Metazoa</taxon>
        <taxon>Ecdysozoa</taxon>
        <taxon>Arthropoda</taxon>
        <taxon>Hexapoda</taxon>
        <taxon>Insecta</taxon>
        <taxon>Pterygota</taxon>
        <taxon>Neoptera</taxon>
        <taxon>Endopterygota</taxon>
        <taxon>Lepidoptera</taxon>
        <taxon>Glossata</taxon>
        <taxon>Ditrysia</taxon>
        <taxon>Tineoidea</taxon>
        <taxon>Psychidae</taxon>
        <taxon>Oiketicinae</taxon>
        <taxon>Eumeta</taxon>
    </lineage>
</organism>
<name>A0A4C1U943_EUMVA</name>
<reference evidence="1 2" key="1">
    <citation type="journal article" date="2019" name="Commun. Biol.">
        <title>The bagworm genome reveals a unique fibroin gene that provides high tensile strength.</title>
        <authorList>
            <person name="Kono N."/>
            <person name="Nakamura H."/>
            <person name="Ohtoshi R."/>
            <person name="Tomita M."/>
            <person name="Numata K."/>
            <person name="Arakawa K."/>
        </authorList>
    </citation>
    <scope>NUCLEOTIDE SEQUENCE [LARGE SCALE GENOMIC DNA]</scope>
</reference>
<dbReference type="AlphaFoldDB" id="A0A4C1U943"/>